<feature type="region of interest" description="Disordered" evidence="2">
    <location>
        <begin position="286"/>
        <end position="320"/>
    </location>
</feature>
<organism evidence="5 6">
    <name type="scientific">Amycolatopsis heterodermiae</name>
    <dbReference type="NCBI Taxonomy" id="3110235"/>
    <lineage>
        <taxon>Bacteria</taxon>
        <taxon>Bacillati</taxon>
        <taxon>Actinomycetota</taxon>
        <taxon>Actinomycetes</taxon>
        <taxon>Pseudonocardiales</taxon>
        <taxon>Pseudonocardiaceae</taxon>
        <taxon>Amycolatopsis</taxon>
    </lineage>
</organism>
<keyword evidence="6" id="KW-1185">Reference proteome</keyword>
<evidence type="ECO:0000256" key="2">
    <source>
        <dbReference type="SAM" id="MobiDB-lite"/>
    </source>
</evidence>
<feature type="domain" description="EamA" evidence="4">
    <location>
        <begin position="153"/>
        <end position="279"/>
    </location>
</feature>
<evidence type="ECO:0000313" key="6">
    <source>
        <dbReference type="Proteomes" id="UP001304298"/>
    </source>
</evidence>
<feature type="transmembrane region" description="Helical" evidence="3">
    <location>
        <begin position="210"/>
        <end position="229"/>
    </location>
</feature>
<dbReference type="SUPFAM" id="SSF103481">
    <property type="entry name" value="Multidrug resistance efflux transporter EmrE"/>
    <property type="match status" value="2"/>
</dbReference>
<dbReference type="PANTHER" id="PTHR22911">
    <property type="entry name" value="ACYL-MALONYL CONDENSING ENZYME-RELATED"/>
    <property type="match status" value="1"/>
</dbReference>
<dbReference type="PANTHER" id="PTHR22911:SF102">
    <property type="entry name" value="MEMBRANE PROTEIN"/>
    <property type="match status" value="1"/>
</dbReference>
<keyword evidence="3" id="KW-1133">Transmembrane helix</keyword>
<feature type="transmembrane region" description="Helical" evidence="3">
    <location>
        <begin position="150"/>
        <end position="170"/>
    </location>
</feature>
<evidence type="ECO:0000256" key="3">
    <source>
        <dbReference type="SAM" id="Phobius"/>
    </source>
</evidence>
<feature type="transmembrane region" description="Helical" evidence="3">
    <location>
        <begin position="37"/>
        <end position="58"/>
    </location>
</feature>
<reference evidence="5 6" key="1">
    <citation type="submission" date="2023-12" db="EMBL/GenBank/DDBJ databases">
        <title>Amycolatopsis sp. V23-08.</title>
        <authorList>
            <person name="Somphong A."/>
        </authorList>
    </citation>
    <scope>NUCLEOTIDE SEQUENCE [LARGE SCALE GENOMIC DNA]</scope>
    <source>
        <strain evidence="5 6">V23-08</strain>
    </source>
</reference>
<keyword evidence="3" id="KW-0812">Transmembrane</keyword>
<comment type="similarity">
    <text evidence="1">Belongs to the EamA transporter family.</text>
</comment>
<dbReference type="InterPro" id="IPR000620">
    <property type="entry name" value="EamA_dom"/>
</dbReference>
<evidence type="ECO:0000256" key="1">
    <source>
        <dbReference type="ARBA" id="ARBA00007362"/>
    </source>
</evidence>
<feature type="compositionally biased region" description="Basic and acidic residues" evidence="2">
    <location>
        <begin position="292"/>
        <end position="306"/>
    </location>
</feature>
<protein>
    <submittedName>
        <fullName evidence="5">DMT family transporter</fullName>
    </submittedName>
</protein>
<gene>
    <name evidence="5" type="ORF">VA596_34250</name>
</gene>
<feature type="transmembrane region" description="Helical" evidence="3">
    <location>
        <begin position="241"/>
        <end position="259"/>
    </location>
</feature>
<keyword evidence="3" id="KW-0472">Membrane</keyword>
<dbReference type="EMBL" id="JAYFSI010000010">
    <property type="protein sequence ID" value="MEA5364636.1"/>
    <property type="molecule type" value="Genomic_DNA"/>
</dbReference>
<feature type="transmembrane region" description="Helical" evidence="3">
    <location>
        <begin position="182"/>
        <end position="204"/>
    </location>
</feature>
<dbReference type="RefSeq" id="WP_323332570.1">
    <property type="nucleotide sequence ID" value="NZ_JAYFSI010000010.1"/>
</dbReference>
<feature type="transmembrane region" description="Helical" evidence="3">
    <location>
        <begin position="124"/>
        <end position="144"/>
    </location>
</feature>
<name>A0ABU5REC8_9PSEU</name>
<accession>A0ABU5REC8</accession>
<evidence type="ECO:0000259" key="4">
    <source>
        <dbReference type="Pfam" id="PF00892"/>
    </source>
</evidence>
<evidence type="ECO:0000313" key="5">
    <source>
        <dbReference type="EMBL" id="MEA5364636.1"/>
    </source>
</evidence>
<feature type="transmembrane region" description="Helical" evidence="3">
    <location>
        <begin position="12"/>
        <end position="31"/>
    </location>
</feature>
<feature type="domain" description="EamA" evidence="4">
    <location>
        <begin position="15"/>
        <end position="139"/>
    </location>
</feature>
<dbReference type="Pfam" id="PF00892">
    <property type="entry name" value="EamA"/>
    <property type="match status" value="2"/>
</dbReference>
<comment type="caution">
    <text evidence="5">The sequence shown here is derived from an EMBL/GenBank/DDBJ whole genome shotgun (WGS) entry which is preliminary data.</text>
</comment>
<sequence length="320" mass="33512">MMNSETRPLLQWSAAMAMSGTIGAVVLESGAAAPAVAFARCFVGGTLLVLWCLARGWLQAWRPTRRDLGLAVLGGLFLVGNWVLLFASYALSSISVSTVVYHTQPLILVGLAAAFLGEKFAKSTLVRAGIAFGGVALISLSAHGEDGRPVRLAGIGLALGAAVLYAGASFVAKQLKHIRPHLLAAVQTTVGALVLAPVLLVTPLPSTTSGLLWLVLLGTVHTALMYVLIYASIGKLPTTTVALLSYVYPVVAVLVDIAFYGHRPAWPEAVGMLAVLAAAMAPRRTKTGRPAVEQRDGRSAKPEISRGTDPCGTRTPARRS</sequence>
<dbReference type="Proteomes" id="UP001304298">
    <property type="component" value="Unassembled WGS sequence"/>
</dbReference>
<feature type="transmembrane region" description="Helical" evidence="3">
    <location>
        <begin position="98"/>
        <end position="117"/>
    </location>
</feature>
<proteinExistence type="inferred from homology"/>
<feature type="transmembrane region" description="Helical" evidence="3">
    <location>
        <begin position="70"/>
        <end position="92"/>
    </location>
</feature>
<dbReference type="InterPro" id="IPR037185">
    <property type="entry name" value="EmrE-like"/>
</dbReference>